<evidence type="ECO:0000313" key="2">
    <source>
        <dbReference type="Proteomes" id="UP000035680"/>
    </source>
</evidence>
<evidence type="ECO:0000313" key="3">
    <source>
        <dbReference type="WBParaSite" id="SVE_0597000.1"/>
    </source>
</evidence>
<evidence type="ECO:0000256" key="1">
    <source>
        <dbReference type="SAM" id="SignalP"/>
    </source>
</evidence>
<dbReference type="AlphaFoldDB" id="A0A0K0FAW4"/>
<protein>
    <submittedName>
        <fullName evidence="3">Activin_recp domain-containing protein</fullName>
    </submittedName>
</protein>
<reference evidence="3" key="2">
    <citation type="submission" date="2015-08" db="UniProtKB">
        <authorList>
            <consortium name="WormBaseParasite"/>
        </authorList>
    </citation>
    <scope>IDENTIFICATION</scope>
</reference>
<feature type="signal peptide" evidence="1">
    <location>
        <begin position="1"/>
        <end position="22"/>
    </location>
</feature>
<reference evidence="2" key="1">
    <citation type="submission" date="2014-07" db="EMBL/GenBank/DDBJ databases">
        <authorList>
            <person name="Martin A.A"/>
            <person name="De Silva N."/>
        </authorList>
    </citation>
    <scope>NUCLEOTIDE SEQUENCE</scope>
</reference>
<organism evidence="2 3">
    <name type="scientific">Strongyloides venezuelensis</name>
    <name type="common">Threadworm</name>
    <dbReference type="NCBI Taxonomy" id="75913"/>
    <lineage>
        <taxon>Eukaryota</taxon>
        <taxon>Metazoa</taxon>
        <taxon>Ecdysozoa</taxon>
        <taxon>Nematoda</taxon>
        <taxon>Chromadorea</taxon>
        <taxon>Rhabditida</taxon>
        <taxon>Tylenchina</taxon>
        <taxon>Panagrolaimomorpha</taxon>
        <taxon>Strongyloidoidea</taxon>
        <taxon>Strongyloididae</taxon>
        <taxon>Strongyloides</taxon>
    </lineage>
</organism>
<dbReference type="WBParaSite" id="SVE_0597000.1">
    <property type="protein sequence ID" value="SVE_0597000.1"/>
    <property type="gene ID" value="SVE_0597000"/>
</dbReference>
<proteinExistence type="predicted"/>
<sequence>MNFNSYILIVISFIFNVYYASAIKCQTLHEFPKYSNDRIKYEYRTAECSGLCYRADDVNFNKTLGCTTDPVNGIENMPNSTIPRCFTEHKGNYVLCLCNWDNCNIMKFEFLHDEILKYNNSSNKFKICSTILITMLMIIFK</sequence>
<keyword evidence="2" id="KW-1185">Reference proteome</keyword>
<keyword evidence="1" id="KW-0732">Signal</keyword>
<dbReference type="Proteomes" id="UP000035680">
    <property type="component" value="Unassembled WGS sequence"/>
</dbReference>
<name>A0A0K0FAW4_STRVS</name>
<feature type="chain" id="PRO_5005329421" evidence="1">
    <location>
        <begin position="23"/>
        <end position="141"/>
    </location>
</feature>
<accession>A0A0K0FAW4</accession>